<name>A0A9Q6F2T9_9BACI</name>
<organism evidence="1 2">
    <name type="scientific">Bacillus halotolerans</name>
    <dbReference type="NCBI Taxonomy" id="260554"/>
    <lineage>
        <taxon>Bacteria</taxon>
        <taxon>Bacillati</taxon>
        <taxon>Bacillota</taxon>
        <taxon>Bacilli</taxon>
        <taxon>Bacillales</taxon>
        <taxon>Bacillaceae</taxon>
        <taxon>Bacillus</taxon>
    </lineage>
</organism>
<accession>A0A9Q6F2T9</accession>
<evidence type="ECO:0000313" key="1">
    <source>
        <dbReference type="EMBL" id="PLS08850.1"/>
    </source>
</evidence>
<gene>
    <name evidence="1" type="ORF">CUU63_06340</name>
</gene>
<dbReference type="EMBL" id="PGUV01000003">
    <property type="protein sequence ID" value="PLS08850.1"/>
    <property type="molecule type" value="Genomic_DNA"/>
</dbReference>
<dbReference type="AlphaFoldDB" id="A0A9Q6F2T9"/>
<comment type="caution">
    <text evidence="1">The sequence shown here is derived from an EMBL/GenBank/DDBJ whole genome shotgun (WGS) entry which is preliminary data.</text>
</comment>
<evidence type="ECO:0000313" key="2">
    <source>
        <dbReference type="Proteomes" id="UP000234803"/>
    </source>
</evidence>
<dbReference type="Proteomes" id="UP000234803">
    <property type="component" value="Unassembled WGS sequence"/>
</dbReference>
<proteinExistence type="predicted"/>
<reference evidence="1 2" key="1">
    <citation type="submission" date="2017-12" db="EMBL/GenBank/DDBJ databases">
        <title>Comparative Functional Genomics of Dry Heat Resistant strains isolated from the Viking Spacecraft.</title>
        <authorList>
            <person name="Seuylemezian A."/>
            <person name="Cooper K."/>
            <person name="Vaishampayan P."/>
        </authorList>
    </citation>
    <scope>NUCLEOTIDE SEQUENCE [LARGE SCALE GENOMIC DNA]</scope>
    <source>
        <strain evidence="1 2">V48-19</strain>
    </source>
</reference>
<dbReference type="KEGG" id="bht:DIC78_17200"/>
<sequence>MLFSFSIFSNLPYFRKRLQIVKLNPPFLTNELHLVRDQIQEFFGISFIVVTPPKFVQTKK</sequence>
<protein>
    <submittedName>
        <fullName evidence="1">Uncharacterized protein</fullName>
    </submittedName>
</protein>